<evidence type="ECO:0000313" key="1">
    <source>
        <dbReference type="EMBL" id="EYC31832.1"/>
    </source>
</evidence>
<keyword evidence="2" id="KW-1185">Reference proteome</keyword>
<evidence type="ECO:0000313" key="2">
    <source>
        <dbReference type="Proteomes" id="UP000024635"/>
    </source>
</evidence>
<accession>A0A016VXR9</accession>
<dbReference type="Proteomes" id="UP000024635">
    <property type="component" value="Unassembled WGS sequence"/>
</dbReference>
<protein>
    <submittedName>
        <fullName evidence="1">Uncharacterized protein</fullName>
    </submittedName>
</protein>
<proteinExistence type="predicted"/>
<sequence>MNTVEIRQISIWRTFETGRVRTSTEVALCDRFSTSDPPTTDRPTCFHLSRSSCTTTTTSRTTFEHRTSRRHGFDYLIPTTRPPPRLTAYNSLQIHKTVSINICGKKNWLRRCASSSVSSLCRRRRFIAE</sequence>
<gene>
    <name evidence="1" type="primary">Acey_s0003.g1263</name>
    <name evidence="1" type="ORF">Y032_0003g1263</name>
</gene>
<dbReference type="AlphaFoldDB" id="A0A016VXR9"/>
<comment type="caution">
    <text evidence="1">The sequence shown here is derived from an EMBL/GenBank/DDBJ whole genome shotgun (WGS) entry which is preliminary data.</text>
</comment>
<name>A0A016VXR9_9BILA</name>
<organism evidence="1 2">
    <name type="scientific">Ancylostoma ceylanicum</name>
    <dbReference type="NCBI Taxonomy" id="53326"/>
    <lineage>
        <taxon>Eukaryota</taxon>
        <taxon>Metazoa</taxon>
        <taxon>Ecdysozoa</taxon>
        <taxon>Nematoda</taxon>
        <taxon>Chromadorea</taxon>
        <taxon>Rhabditida</taxon>
        <taxon>Rhabditina</taxon>
        <taxon>Rhabditomorpha</taxon>
        <taxon>Strongyloidea</taxon>
        <taxon>Ancylostomatidae</taxon>
        <taxon>Ancylostomatinae</taxon>
        <taxon>Ancylostoma</taxon>
    </lineage>
</organism>
<dbReference type="EMBL" id="JARK01001339">
    <property type="protein sequence ID" value="EYC31832.1"/>
    <property type="molecule type" value="Genomic_DNA"/>
</dbReference>
<reference evidence="2" key="1">
    <citation type="journal article" date="2015" name="Nat. Genet.">
        <title>The genome and transcriptome of the zoonotic hookworm Ancylostoma ceylanicum identify infection-specific gene families.</title>
        <authorList>
            <person name="Schwarz E.M."/>
            <person name="Hu Y."/>
            <person name="Antoshechkin I."/>
            <person name="Miller M.M."/>
            <person name="Sternberg P.W."/>
            <person name="Aroian R.V."/>
        </authorList>
    </citation>
    <scope>NUCLEOTIDE SEQUENCE</scope>
    <source>
        <strain evidence="2">HY135</strain>
    </source>
</reference>